<dbReference type="PANTHER" id="PTHR46233:SF3">
    <property type="entry name" value="HYDROXYACYLGLUTATHIONE HYDROLASE GLOC"/>
    <property type="match status" value="1"/>
</dbReference>
<dbReference type="OrthoDB" id="9802248at2"/>
<keyword evidence="4" id="KW-0862">Zinc</keyword>
<evidence type="ECO:0000256" key="1">
    <source>
        <dbReference type="ARBA" id="ARBA00001947"/>
    </source>
</evidence>
<proteinExistence type="predicted"/>
<keyword evidence="3" id="KW-0378">Hydrolase</keyword>
<feature type="domain" description="Metallo-beta-lactamase" evidence="5">
    <location>
        <begin position="41"/>
        <end position="234"/>
    </location>
</feature>
<dbReference type="SUPFAM" id="SSF56281">
    <property type="entry name" value="Metallo-hydrolase/oxidoreductase"/>
    <property type="match status" value="1"/>
</dbReference>
<comment type="cofactor">
    <cofactor evidence="1">
        <name>Zn(2+)</name>
        <dbReference type="ChEBI" id="CHEBI:29105"/>
    </cofactor>
</comment>
<keyword evidence="2" id="KW-0479">Metal-binding</keyword>
<dbReference type="GO" id="GO:0016787">
    <property type="term" value="F:hydrolase activity"/>
    <property type="evidence" value="ECO:0007669"/>
    <property type="project" value="UniProtKB-KW"/>
</dbReference>
<name>A0A1I0G550_9FIRM</name>
<dbReference type="Pfam" id="PF00753">
    <property type="entry name" value="Lactamase_B"/>
    <property type="match status" value="1"/>
</dbReference>
<keyword evidence="7" id="KW-1185">Reference proteome</keyword>
<dbReference type="RefSeq" id="WP_074649801.1">
    <property type="nucleotide sequence ID" value="NZ_FOIL01000030.1"/>
</dbReference>
<dbReference type="InterPro" id="IPR036866">
    <property type="entry name" value="RibonucZ/Hydroxyglut_hydro"/>
</dbReference>
<dbReference type="InterPro" id="IPR001279">
    <property type="entry name" value="Metallo-B-lactamas"/>
</dbReference>
<evidence type="ECO:0000256" key="4">
    <source>
        <dbReference type="ARBA" id="ARBA00022833"/>
    </source>
</evidence>
<reference evidence="6 7" key="1">
    <citation type="submission" date="2016-10" db="EMBL/GenBank/DDBJ databases">
        <authorList>
            <person name="de Groot N.N."/>
        </authorList>
    </citation>
    <scope>NUCLEOTIDE SEQUENCE [LARGE SCALE GENOMIC DNA]</scope>
    <source>
        <strain evidence="6 7">KH1P1</strain>
    </source>
</reference>
<organism evidence="6 7">
    <name type="scientific">[Clostridium] aminophilum</name>
    <dbReference type="NCBI Taxonomy" id="1526"/>
    <lineage>
        <taxon>Bacteria</taxon>
        <taxon>Bacillati</taxon>
        <taxon>Bacillota</taxon>
        <taxon>Clostridia</taxon>
        <taxon>Lachnospirales</taxon>
        <taxon>Lachnospiraceae</taxon>
    </lineage>
</organism>
<dbReference type="STRING" id="1526.SAMN02910262_00169"/>
<dbReference type="InterPro" id="IPR051453">
    <property type="entry name" value="MBL_Glyoxalase_II"/>
</dbReference>
<gene>
    <name evidence="6" type="ORF">SAMN04487771_103030</name>
</gene>
<protein>
    <submittedName>
        <fullName evidence="6">Metallo-beta-lactamase class B</fullName>
    </submittedName>
</protein>
<evidence type="ECO:0000313" key="7">
    <source>
        <dbReference type="Proteomes" id="UP000199820"/>
    </source>
</evidence>
<sequence length="303" mass="34622">MTTINRFGNMMPPPEAVAHPYLLDRTPFQIAGNLYFVGNEWCCSHLIDTGAGLILLDVPAASGLPGLLYNIDYLGFHIRDIKYIIVSHAHSDHFGCVNALVHRTHAKTFLSAADAMDMRQNPERVAAMNRDLGPYNESFVPDVELQDGDTIELGNTVIRCVLTPGHTVGVMSHFWDMDYRGRTVHIGIYGGAGFVSLSKESLRKNNLPLSLQDAFLDSIAKVWDEPVDIMLGNHPFHNDIYQKYMRRCRGEEDPFLDPTEWHRFLQELKDRFLDFLKMTPEEVREMYRDSQLTMYYQGCFKNS</sequence>
<evidence type="ECO:0000256" key="3">
    <source>
        <dbReference type="ARBA" id="ARBA00022801"/>
    </source>
</evidence>
<evidence type="ECO:0000313" key="6">
    <source>
        <dbReference type="EMBL" id="SET65882.1"/>
    </source>
</evidence>
<dbReference type="EMBL" id="FOIL01000030">
    <property type="protein sequence ID" value="SET65882.1"/>
    <property type="molecule type" value="Genomic_DNA"/>
</dbReference>
<evidence type="ECO:0000259" key="5">
    <source>
        <dbReference type="SMART" id="SM00849"/>
    </source>
</evidence>
<dbReference type="Proteomes" id="UP000199820">
    <property type="component" value="Unassembled WGS sequence"/>
</dbReference>
<dbReference type="AlphaFoldDB" id="A0A1I0G550"/>
<dbReference type="GO" id="GO:0046872">
    <property type="term" value="F:metal ion binding"/>
    <property type="evidence" value="ECO:0007669"/>
    <property type="project" value="UniProtKB-KW"/>
</dbReference>
<dbReference type="Gene3D" id="3.60.15.10">
    <property type="entry name" value="Ribonuclease Z/Hydroxyacylglutathione hydrolase-like"/>
    <property type="match status" value="1"/>
</dbReference>
<dbReference type="SMART" id="SM00849">
    <property type="entry name" value="Lactamase_B"/>
    <property type="match status" value="1"/>
</dbReference>
<accession>A0A1I0G550</accession>
<evidence type="ECO:0000256" key="2">
    <source>
        <dbReference type="ARBA" id="ARBA00022723"/>
    </source>
</evidence>
<dbReference type="PANTHER" id="PTHR46233">
    <property type="entry name" value="HYDROXYACYLGLUTATHIONE HYDROLASE GLOC"/>
    <property type="match status" value="1"/>
</dbReference>